<protein>
    <submittedName>
        <fullName evidence="2">Uncharacterized protein</fullName>
    </submittedName>
</protein>
<dbReference type="HOGENOM" id="CLU_1257798_0_0_1"/>
<evidence type="ECO:0000313" key="3">
    <source>
        <dbReference type="Proteomes" id="UP000026961"/>
    </source>
</evidence>
<organism evidence="2">
    <name type="scientific">Oryza glumipatula</name>
    <dbReference type="NCBI Taxonomy" id="40148"/>
    <lineage>
        <taxon>Eukaryota</taxon>
        <taxon>Viridiplantae</taxon>
        <taxon>Streptophyta</taxon>
        <taxon>Embryophyta</taxon>
        <taxon>Tracheophyta</taxon>
        <taxon>Spermatophyta</taxon>
        <taxon>Magnoliopsida</taxon>
        <taxon>Liliopsida</taxon>
        <taxon>Poales</taxon>
        <taxon>Poaceae</taxon>
        <taxon>BOP clade</taxon>
        <taxon>Oryzoideae</taxon>
        <taxon>Oryzeae</taxon>
        <taxon>Oryzinae</taxon>
        <taxon>Oryza</taxon>
    </lineage>
</organism>
<dbReference type="eggNOG" id="ENOG502R5YW">
    <property type="taxonomic scope" value="Eukaryota"/>
</dbReference>
<name>A0A0E0B975_9ORYZ</name>
<dbReference type="Proteomes" id="UP000026961">
    <property type="component" value="Chromosome 10"/>
</dbReference>
<sequence length="220" mass="23893">MEPDRDKLTIVPSSQNRDRAPRLILAPLLRRRCRRLVIAPPTTAASANASSPTAAISSSHIVAAAAATSGRLMVIRPDHPDDAASFSTRSCRPQPVDVVTSSTAPRLDRADPNRTTETAIQRLTYQKEEDCQGVGLKVGLKTMDARAAAIFFLLILVYQENPSCALESCIFNSARLVTCFPPFCKVACLADAKAHHAKYKDGWCDGFVNGICVCRLCFDS</sequence>
<accession>A0A0E0B975</accession>
<reference evidence="2" key="1">
    <citation type="submission" date="2015-04" db="UniProtKB">
        <authorList>
            <consortium name="EnsemblPlants"/>
        </authorList>
    </citation>
    <scope>IDENTIFICATION</scope>
</reference>
<dbReference type="AlphaFoldDB" id="A0A0E0B975"/>
<dbReference type="EnsemblPlants" id="OGLUM10G06340.1">
    <property type="protein sequence ID" value="OGLUM10G06340.1"/>
    <property type="gene ID" value="OGLUM10G06340"/>
</dbReference>
<feature type="region of interest" description="Disordered" evidence="1">
    <location>
        <begin position="83"/>
        <end position="111"/>
    </location>
</feature>
<dbReference type="Gramene" id="OGLUM10G06340.1">
    <property type="protein sequence ID" value="OGLUM10G06340.1"/>
    <property type="gene ID" value="OGLUM10G06340"/>
</dbReference>
<proteinExistence type="predicted"/>
<evidence type="ECO:0000313" key="2">
    <source>
        <dbReference type="EnsemblPlants" id="OGLUM10G06340.1"/>
    </source>
</evidence>
<keyword evidence="3" id="KW-1185">Reference proteome</keyword>
<reference evidence="2" key="2">
    <citation type="submission" date="2018-05" db="EMBL/GenBank/DDBJ databases">
        <title>OgluRS3 (Oryza glumaepatula Reference Sequence Version 3).</title>
        <authorList>
            <person name="Zhang J."/>
            <person name="Kudrna D."/>
            <person name="Lee S."/>
            <person name="Talag J."/>
            <person name="Welchert J."/>
            <person name="Wing R.A."/>
        </authorList>
    </citation>
    <scope>NUCLEOTIDE SEQUENCE [LARGE SCALE GENOMIC DNA]</scope>
</reference>
<evidence type="ECO:0000256" key="1">
    <source>
        <dbReference type="SAM" id="MobiDB-lite"/>
    </source>
</evidence>